<dbReference type="InterPro" id="IPR007325">
    <property type="entry name" value="KFase/CYL"/>
</dbReference>
<dbReference type="Proteomes" id="UP000320496">
    <property type="component" value="Chromosome"/>
</dbReference>
<evidence type="ECO:0000313" key="3">
    <source>
        <dbReference type="Proteomes" id="UP000320496"/>
    </source>
</evidence>
<dbReference type="KEGG" id="mri:Mal4_49900"/>
<organism evidence="2 3">
    <name type="scientific">Maioricimonas rarisocia</name>
    <dbReference type="NCBI Taxonomy" id="2528026"/>
    <lineage>
        <taxon>Bacteria</taxon>
        <taxon>Pseudomonadati</taxon>
        <taxon>Planctomycetota</taxon>
        <taxon>Planctomycetia</taxon>
        <taxon>Planctomycetales</taxon>
        <taxon>Planctomycetaceae</taxon>
        <taxon>Maioricimonas</taxon>
    </lineage>
</organism>
<keyword evidence="1" id="KW-0732">Signal</keyword>
<dbReference type="Pfam" id="PF04199">
    <property type="entry name" value="Cyclase"/>
    <property type="match status" value="1"/>
</dbReference>
<evidence type="ECO:0000313" key="2">
    <source>
        <dbReference type="EMBL" id="QDU40632.1"/>
    </source>
</evidence>
<dbReference type="GO" id="GO:0004061">
    <property type="term" value="F:arylformamidase activity"/>
    <property type="evidence" value="ECO:0007669"/>
    <property type="project" value="UniProtKB-EC"/>
</dbReference>
<protein>
    <submittedName>
        <fullName evidence="2">Kynurenine formamidase</fullName>
        <ecNumber evidence="2">3.5.1.9</ecNumber>
    </submittedName>
</protein>
<gene>
    <name evidence="2" type="primary">kynB_2</name>
    <name evidence="2" type="ORF">Mal4_49900</name>
</gene>
<evidence type="ECO:0000256" key="1">
    <source>
        <dbReference type="SAM" id="SignalP"/>
    </source>
</evidence>
<dbReference type="GO" id="GO:0019441">
    <property type="term" value="P:L-tryptophan catabolic process to kynurenine"/>
    <property type="evidence" value="ECO:0007669"/>
    <property type="project" value="InterPro"/>
</dbReference>
<dbReference type="SUPFAM" id="SSF102198">
    <property type="entry name" value="Putative cyclase"/>
    <property type="match status" value="1"/>
</dbReference>
<dbReference type="EMBL" id="CP036275">
    <property type="protein sequence ID" value="QDU40632.1"/>
    <property type="molecule type" value="Genomic_DNA"/>
</dbReference>
<proteinExistence type="predicted"/>
<dbReference type="PANTHER" id="PTHR31118">
    <property type="entry name" value="CYCLASE-LIKE PROTEIN 2"/>
    <property type="match status" value="1"/>
</dbReference>
<sequence precursor="true">MLLLRALLLAASLTVPAGIVMAQVPSADASLTAVMASARFVDLTWPLNEENAFWPGDNYQPFELKTIATLEKDGVYSRKFSMPEHLGTHIDAPNHFESGQPDVAALTAEQLCGPGVLLDITVKAEQNPDAMLRIGDIQAWEEEHGRIPDGAIVLLRTGWGRFWNNPVRYQNRDARGQLHFPSFSPEAAEYLVEKRNIRGLGVDNLSIDRGISRDFEVHHIVNAAERYGLENVAHLDRLPARGFYLIVAPIKIEGGTGGPTRIWAVLPGK</sequence>
<keyword evidence="3" id="KW-1185">Reference proteome</keyword>
<accession>A0A517ZDS1</accession>
<dbReference type="OrthoDB" id="9796085at2"/>
<dbReference type="AlphaFoldDB" id="A0A517ZDS1"/>
<dbReference type="RefSeq" id="WP_145371905.1">
    <property type="nucleotide sequence ID" value="NZ_CP036275.1"/>
</dbReference>
<name>A0A517ZDS1_9PLAN</name>
<dbReference type="Gene3D" id="3.50.30.50">
    <property type="entry name" value="Putative cyclase"/>
    <property type="match status" value="1"/>
</dbReference>
<feature type="signal peptide" evidence="1">
    <location>
        <begin position="1"/>
        <end position="22"/>
    </location>
</feature>
<dbReference type="PANTHER" id="PTHR31118:SF12">
    <property type="entry name" value="CYCLASE-LIKE PROTEIN 2"/>
    <property type="match status" value="1"/>
</dbReference>
<dbReference type="EC" id="3.5.1.9" evidence="2"/>
<keyword evidence="2" id="KW-0378">Hydrolase</keyword>
<feature type="chain" id="PRO_5022098180" evidence="1">
    <location>
        <begin position="23"/>
        <end position="269"/>
    </location>
</feature>
<reference evidence="2 3" key="1">
    <citation type="submission" date="2019-02" db="EMBL/GenBank/DDBJ databases">
        <title>Deep-cultivation of Planctomycetes and their phenomic and genomic characterization uncovers novel biology.</title>
        <authorList>
            <person name="Wiegand S."/>
            <person name="Jogler M."/>
            <person name="Boedeker C."/>
            <person name="Pinto D."/>
            <person name="Vollmers J."/>
            <person name="Rivas-Marin E."/>
            <person name="Kohn T."/>
            <person name="Peeters S.H."/>
            <person name="Heuer A."/>
            <person name="Rast P."/>
            <person name="Oberbeckmann S."/>
            <person name="Bunk B."/>
            <person name="Jeske O."/>
            <person name="Meyerdierks A."/>
            <person name="Storesund J.E."/>
            <person name="Kallscheuer N."/>
            <person name="Luecker S."/>
            <person name="Lage O.M."/>
            <person name="Pohl T."/>
            <person name="Merkel B.J."/>
            <person name="Hornburger P."/>
            <person name="Mueller R.-W."/>
            <person name="Bruemmer F."/>
            <person name="Labrenz M."/>
            <person name="Spormann A.M."/>
            <person name="Op den Camp H."/>
            <person name="Overmann J."/>
            <person name="Amann R."/>
            <person name="Jetten M.S.M."/>
            <person name="Mascher T."/>
            <person name="Medema M.H."/>
            <person name="Devos D.P."/>
            <person name="Kaster A.-K."/>
            <person name="Ovreas L."/>
            <person name="Rohde M."/>
            <person name="Galperin M.Y."/>
            <person name="Jogler C."/>
        </authorList>
    </citation>
    <scope>NUCLEOTIDE SEQUENCE [LARGE SCALE GENOMIC DNA]</scope>
    <source>
        <strain evidence="2 3">Mal4</strain>
    </source>
</reference>
<dbReference type="InterPro" id="IPR037175">
    <property type="entry name" value="KFase_sf"/>
</dbReference>